<evidence type="ECO:0000256" key="2">
    <source>
        <dbReference type="ARBA" id="ARBA00012513"/>
    </source>
</evidence>
<dbReference type="InterPro" id="IPR011528">
    <property type="entry name" value="NERD"/>
</dbReference>
<evidence type="ECO:0000313" key="10">
    <source>
        <dbReference type="EMBL" id="XAY07854.1"/>
    </source>
</evidence>
<dbReference type="PROSITE" id="PS50965">
    <property type="entry name" value="NERD"/>
    <property type="match status" value="1"/>
</dbReference>
<dbReference type="Gene3D" id="1.10.150.20">
    <property type="entry name" value="5' to 3' exonuclease, C-terminal subdomain"/>
    <property type="match status" value="1"/>
</dbReference>
<dbReference type="SUPFAM" id="SSF56112">
    <property type="entry name" value="Protein kinase-like (PK-like)"/>
    <property type="match status" value="2"/>
</dbReference>
<proteinExistence type="inferred from homology"/>
<gene>
    <name evidence="10" type="ORF">DSM112329_04746</name>
</gene>
<dbReference type="PANTHER" id="PTHR43671:SF13">
    <property type="entry name" value="SERINE_THREONINE-PROTEIN KINASE NEK2"/>
    <property type="match status" value="1"/>
</dbReference>
<evidence type="ECO:0000256" key="7">
    <source>
        <dbReference type="PROSITE-ProRule" id="PRU10141"/>
    </source>
</evidence>
<dbReference type="InterPro" id="IPR000719">
    <property type="entry name" value="Prot_kinase_dom"/>
</dbReference>
<organism evidence="10">
    <name type="scientific">Paraconexibacter sp. AEG42_29</name>
    <dbReference type="NCBI Taxonomy" id="2997339"/>
    <lineage>
        <taxon>Bacteria</taxon>
        <taxon>Bacillati</taxon>
        <taxon>Actinomycetota</taxon>
        <taxon>Thermoleophilia</taxon>
        <taxon>Solirubrobacterales</taxon>
        <taxon>Paraconexibacteraceae</taxon>
        <taxon>Paraconexibacter</taxon>
    </lineage>
</organism>
<keyword evidence="5 10" id="KW-0418">Kinase</keyword>
<evidence type="ECO:0000256" key="3">
    <source>
        <dbReference type="ARBA" id="ARBA00022679"/>
    </source>
</evidence>
<dbReference type="SUPFAM" id="SSF47789">
    <property type="entry name" value="C-terminal domain of RNA polymerase alpha subunit"/>
    <property type="match status" value="1"/>
</dbReference>
<evidence type="ECO:0000259" key="9">
    <source>
        <dbReference type="PROSITE" id="PS50965"/>
    </source>
</evidence>
<dbReference type="Pfam" id="PF08378">
    <property type="entry name" value="NERD"/>
    <property type="match status" value="1"/>
</dbReference>
<dbReference type="PROSITE" id="PS00107">
    <property type="entry name" value="PROTEIN_KINASE_ATP"/>
    <property type="match status" value="1"/>
</dbReference>
<dbReference type="EC" id="2.7.11.1" evidence="2"/>
<name>A0AAU7B1Q8_9ACTN</name>
<dbReference type="NCBIfam" id="NF033442">
    <property type="entry name" value="BREX_PglW"/>
    <property type="match status" value="1"/>
</dbReference>
<dbReference type="GO" id="GO:0005524">
    <property type="term" value="F:ATP binding"/>
    <property type="evidence" value="ECO:0007669"/>
    <property type="project" value="UniProtKB-UniRule"/>
</dbReference>
<dbReference type="InterPro" id="IPR049832">
    <property type="entry name" value="BREX_PglW"/>
</dbReference>
<dbReference type="Pfam" id="PF00069">
    <property type="entry name" value="Pkinase"/>
    <property type="match status" value="2"/>
</dbReference>
<feature type="domain" description="Protein kinase" evidence="8">
    <location>
        <begin position="211"/>
        <end position="486"/>
    </location>
</feature>
<evidence type="ECO:0000256" key="1">
    <source>
        <dbReference type="ARBA" id="ARBA00010886"/>
    </source>
</evidence>
<feature type="binding site" evidence="7">
    <location>
        <position position="549"/>
    </location>
    <ligand>
        <name>ATP</name>
        <dbReference type="ChEBI" id="CHEBI:30616"/>
    </ligand>
</feature>
<keyword evidence="6 7" id="KW-0067">ATP-binding</keyword>
<accession>A0AAU7B1Q8</accession>
<feature type="domain" description="Protein kinase" evidence="8">
    <location>
        <begin position="521"/>
        <end position="773"/>
    </location>
</feature>
<reference evidence="10" key="1">
    <citation type="submission" date="2022-12" db="EMBL/GenBank/DDBJ databases">
        <title>Paraconexibacter alkalitolerans sp. nov. and Baekduia alba sp. nov., isolated from soil and emended description of the genera Paraconexibacter (Chun et al., 2020) and Baekduia (An et al., 2020).</title>
        <authorList>
            <person name="Vieira S."/>
            <person name="Huber K.J."/>
            <person name="Geppert A."/>
            <person name="Wolf J."/>
            <person name="Neumann-Schaal M."/>
            <person name="Muesken M."/>
            <person name="Overmann J."/>
        </authorList>
    </citation>
    <scope>NUCLEOTIDE SEQUENCE</scope>
    <source>
        <strain evidence="10">AEG42_29</strain>
    </source>
</reference>
<protein>
    <recommendedName>
        <fullName evidence="2">non-specific serine/threonine protein kinase</fullName>
        <ecNumber evidence="2">2.7.11.1</ecNumber>
    </recommendedName>
</protein>
<dbReference type="SMART" id="SM00220">
    <property type="entry name" value="S_TKc"/>
    <property type="match status" value="1"/>
</dbReference>
<feature type="domain" description="NERD" evidence="9">
    <location>
        <begin position="11"/>
        <end position="129"/>
    </location>
</feature>
<dbReference type="EMBL" id="CP114014">
    <property type="protein sequence ID" value="XAY07854.1"/>
    <property type="molecule type" value="Genomic_DNA"/>
</dbReference>
<comment type="similarity">
    <text evidence="1">Belongs to the protein kinase superfamily. NEK Ser/Thr protein kinase family. NIMA subfamily.</text>
</comment>
<dbReference type="InterPro" id="IPR017441">
    <property type="entry name" value="Protein_kinase_ATP_BS"/>
</dbReference>
<evidence type="ECO:0000256" key="4">
    <source>
        <dbReference type="ARBA" id="ARBA00022741"/>
    </source>
</evidence>
<dbReference type="PROSITE" id="PS50011">
    <property type="entry name" value="PROTEIN_KINASE_DOM"/>
    <property type="match status" value="2"/>
</dbReference>
<keyword evidence="3" id="KW-0808">Transferase</keyword>
<dbReference type="GO" id="GO:0004674">
    <property type="term" value="F:protein serine/threonine kinase activity"/>
    <property type="evidence" value="ECO:0007669"/>
    <property type="project" value="UniProtKB-EC"/>
</dbReference>
<dbReference type="InterPro" id="IPR011009">
    <property type="entry name" value="Kinase-like_dom_sf"/>
</dbReference>
<sequence>MNARWIQVTPSEFPWERDALAFLKQRLPDHEPYRAWANFEFLQDGAIGEVDVLVVAPKGVFLIEIKSWPGRLEGDAGTWRNTRPGEARARSLDNPLLVTNRKAKRLKSLLGRQRAFRGERVPFVSPLIFLSHEELDCRLPAEGKAGVHGLDDSETQHGLTGVVAALSTMTPEEHQRLGNRRIDKPMAKRITEALEQAGIRPSQQRRHVGDLELGELIDEGPSYQDFAASHPRFSNSPRRVRIYGTPDMATAAQREQAARAAQREFELLEPLGHPGIVSALAFHEHELGPAIVFARDLSEIRLDHYLDQYGSTLTLFDRLGLVRQLAETVLFAHRRRVFHRALSPRSVMVARPGTKEQRFSIINWQTGERTSGETLAATVVGTRHVEQLVDDDAAAYLAPEALTQAAADAQLLDVFSLGAIAFHVFTGKPPATSLAQLIETLQRDGALEVASVLDGAGANLAALVRESTEADTASRIASVADFLVYLDAVEEEVTAPLIDVPDPEKEVNLEEVPKGELLAGFKVQRRLGRGSTAIAFLVTDADEQLRVLKVAADPDRNERVRDEGEVLTKLRDRTIVAAFGDPVDVAGHTAIVLAYASEGTLAQRLRTEGRLLLDNLDRWGQDLLSAVSYLEQVGIPHRDIKPENLGIMELGPRKLRQLVLMDFSLARAPVENIRAGTPPYLDPFLGTTSRARWDLAADRFAAAMTLHEMAAGSLPTWGDGRGDPKFAAGEAHIERDAFPREAASGLGDFFERALRRDASDRHDTAEEMLRAWRAIFESLDQQATNPTHDPTDIERARQAATFETPLAAIGLSARATNALERVSALAVGDLLAIPPFEFNRLRGVGLQTRNELVEVHRELRGRLGTPSRPSPLPPTQGPVDVPDVQPLDELVNQLIPARTGRNATEVDALRLVLGLDALDSAGDWPSQSEVAQAINVTSGRVGQIVPKARKRWQRLPSVMRLRDELVTQLERLGGIAGSGELERLVAGERGTGDTDRDRALATAAVRAAVESEASHGDARLTTRRAGQRVILSAGGGSVADRQAAAEYAVRLGTAADELAALPTLPAPTEVAQRLRAVRVAADVSLTQERLVQVAASSSQHTAVSARLELYPRNLPAVRALALGGAALLGAPAIEPAEVRRRIAARFPDAEPLPDRPALDGLLRDAAIDLHFDRSAGESGAYVAQSASSDLTGMTSYASSLNRQATAHVMRPPRRVVDPAVTEAQAFETRLETTLAGGGLLTLMVEPSHLGAAARELQRFAVTPVDLDALVLDKLHAAAAAANVRWDLVLGADGAERASQDWGRLTTLVSRAMPTVEQDLITMPGTIVLEHAGLLARYGQLSLVDRLRAAMMRDEPLRGCWLLVPADGQADLPLVDGEPIPVIGPNEWTRIPGPWLENRHRSGDDAQEDAA</sequence>
<evidence type="ECO:0000256" key="5">
    <source>
        <dbReference type="ARBA" id="ARBA00022777"/>
    </source>
</evidence>
<dbReference type="RefSeq" id="WP_354699042.1">
    <property type="nucleotide sequence ID" value="NZ_CP114014.1"/>
</dbReference>
<dbReference type="KEGG" id="parq:DSM112329_04746"/>
<dbReference type="Gene3D" id="1.10.510.10">
    <property type="entry name" value="Transferase(Phosphotransferase) domain 1"/>
    <property type="match status" value="2"/>
</dbReference>
<evidence type="ECO:0000256" key="6">
    <source>
        <dbReference type="ARBA" id="ARBA00022840"/>
    </source>
</evidence>
<evidence type="ECO:0000259" key="8">
    <source>
        <dbReference type="PROSITE" id="PS50011"/>
    </source>
</evidence>
<dbReference type="InterPro" id="IPR050660">
    <property type="entry name" value="NEK_Ser/Thr_kinase"/>
</dbReference>
<keyword evidence="4 7" id="KW-0547">Nucleotide-binding</keyword>
<dbReference type="PANTHER" id="PTHR43671">
    <property type="entry name" value="SERINE/THREONINE-PROTEIN KINASE NEK"/>
    <property type="match status" value="1"/>
</dbReference>